<dbReference type="EMBL" id="JACHHZ010000004">
    <property type="protein sequence ID" value="MBB6094832.1"/>
    <property type="molecule type" value="Genomic_DNA"/>
</dbReference>
<accession>A0A841HS32</accession>
<sequence>MNEQLDVSGFLLRAALALALVLLTFNPSGYSYVHMLSNGFPHVTPLEIVLGIVLLIAWIVYLGATLKSIGVFGMMLAFALFAALIWLVVSWGWVTLSDTHVITWIGLIILALILSIGMSWSHLYRRWTGQATVDEVDEKK</sequence>
<dbReference type="AlphaFoldDB" id="A0A841HS32"/>
<keyword evidence="3" id="KW-1185">Reference proteome</keyword>
<reference evidence="2 3" key="1">
    <citation type="submission" date="2020-08" db="EMBL/GenBank/DDBJ databases">
        <title>Genomic Encyclopedia of Type Strains, Phase IV (KMG-IV): sequencing the most valuable type-strain genomes for metagenomic binning, comparative biology and taxonomic classification.</title>
        <authorList>
            <person name="Goeker M."/>
        </authorList>
    </citation>
    <scope>NUCLEOTIDE SEQUENCE [LARGE SCALE GENOMIC DNA]</scope>
    <source>
        <strain evidence="2 3">DSM 26723</strain>
    </source>
</reference>
<keyword evidence="1" id="KW-0812">Transmembrane</keyword>
<evidence type="ECO:0000256" key="1">
    <source>
        <dbReference type="SAM" id="Phobius"/>
    </source>
</evidence>
<dbReference type="RefSeq" id="WP_184334228.1">
    <property type="nucleotide sequence ID" value="NZ_JACHHZ010000004.1"/>
</dbReference>
<dbReference type="InterPro" id="IPR045387">
    <property type="entry name" value="DUF6524"/>
</dbReference>
<dbReference type="Pfam" id="PF20134">
    <property type="entry name" value="DUF6524"/>
    <property type="match status" value="1"/>
</dbReference>
<organism evidence="2 3">
    <name type="scientific">Povalibacter uvarum</name>
    <dbReference type="NCBI Taxonomy" id="732238"/>
    <lineage>
        <taxon>Bacteria</taxon>
        <taxon>Pseudomonadati</taxon>
        <taxon>Pseudomonadota</taxon>
        <taxon>Gammaproteobacteria</taxon>
        <taxon>Steroidobacterales</taxon>
        <taxon>Steroidobacteraceae</taxon>
        <taxon>Povalibacter</taxon>
    </lineage>
</organism>
<keyword evidence="1" id="KW-0472">Membrane</keyword>
<gene>
    <name evidence="2" type="ORF">HNQ60_003719</name>
</gene>
<feature type="transmembrane region" description="Helical" evidence="1">
    <location>
        <begin position="101"/>
        <end position="120"/>
    </location>
</feature>
<feature type="transmembrane region" description="Helical" evidence="1">
    <location>
        <begin position="71"/>
        <end position="89"/>
    </location>
</feature>
<evidence type="ECO:0000313" key="3">
    <source>
        <dbReference type="Proteomes" id="UP000588068"/>
    </source>
</evidence>
<evidence type="ECO:0000313" key="2">
    <source>
        <dbReference type="EMBL" id="MBB6094832.1"/>
    </source>
</evidence>
<comment type="caution">
    <text evidence="2">The sequence shown here is derived from an EMBL/GenBank/DDBJ whole genome shotgun (WGS) entry which is preliminary data.</text>
</comment>
<proteinExistence type="predicted"/>
<dbReference type="Proteomes" id="UP000588068">
    <property type="component" value="Unassembled WGS sequence"/>
</dbReference>
<feature type="transmembrane region" description="Helical" evidence="1">
    <location>
        <begin position="45"/>
        <end position="64"/>
    </location>
</feature>
<name>A0A841HS32_9GAMM</name>
<protein>
    <submittedName>
        <fullName evidence="2">Uncharacterized protein</fullName>
    </submittedName>
</protein>
<feature type="transmembrane region" description="Helical" evidence="1">
    <location>
        <begin position="7"/>
        <end position="25"/>
    </location>
</feature>
<keyword evidence="1" id="KW-1133">Transmembrane helix</keyword>